<feature type="domain" description="Thioredoxin" evidence="6">
    <location>
        <begin position="37"/>
        <end position="178"/>
    </location>
</feature>
<dbReference type="PROSITE" id="PS00194">
    <property type="entry name" value="THIOREDOXIN_1"/>
    <property type="match status" value="1"/>
</dbReference>
<evidence type="ECO:0000256" key="4">
    <source>
        <dbReference type="ARBA" id="ARBA00023157"/>
    </source>
</evidence>
<evidence type="ECO:0000256" key="1">
    <source>
        <dbReference type="ARBA" id="ARBA00004196"/>
    </source>
</evidence>
<evidence type="ECO:0000256" key="2">
    <source>
        <dbReference type="ARBA" id="ARBA00007758"/>
    </source>
</evidence>
<name>A0ABW5TYU8_9RHOB</name>
<dbReference type="Proteomes" id="UP001597474">
    <property type="component" value="Unassembled WGS sequence"/>
</dbReference>
<dbReference type="Gene3D" id="3.40.30.10">
    <property type="entry name" value="Glutaredoxin"/>
    <property type="match status" value="1"/>
</dbReference>
<evidence type="ECO:0000256" key="5">
    <source>
        <dbReference type="ARBA" id="ARBA00023284"/>
    </source>
</evidence>
<dbReference type="InterPro" id="IPR036249">
    <property type="entry name" value="Thioredoxin-like_sf"/>
</dbReference>
<evidence type="ECO:0000256" key="3">
    <source>
        <dbReference type="ARBA" id="ARBA00022748"/>
    </source>
</evidence>
<sequence length="179" mass="19444">MARISPLMIVPPLVFGAFVALAAIGMFRDNPDALPSTLIGQQAPSLPEKPLADFPPVPEDVLRSGQVTLVNFWASWCPPCRAEHPKLLEMQAKGIRIVGVNFKDTEGNATDYLRESANPFLGVGFDPQGRNAIDWGVTAPPETFIVDGAGNVLFRFAGPLIGSDYEQRFVPALREALEQ</sequence>
<dbReference type="InterPro" id="IPR013766">
    <property type="entry name" value="Thioredoxin_domain"/>
</dbReference>
<dbReference type="EMBL" id="JBHUMP010000003">
    <property type="protein sequence ID" value="MFD2738842.1"/>
    <property type="molecule type" value="Genomic_DNA"/>
</dbReference>
<evidence type="ECO:0000259" key="6">
    <source>
        <dbReference type="PROSITE" id="PS51352"/>
    </source>
</evidence>
<comment type="subcellular location">
    <subcellularLocation>
        <location evidence="1">Cell envelope</location>
    </subcellularLocation>
</comment>
<dbReference type="InterPro" id="IPR013740">
    <property type="entry name" value="Redoxin"/>
</dbReference>
<gene>
    <name evidence="7" type="ORF">ACFSUD_04615</name>
</gene>
<protein>
    <submittedName>
        <fullName evidence="7">DsbE family thiol:disulfide interchange protein</fullName>
    </submittedName>
</protein>
<dbReference type="InterPro" id="IPR050553">
    <property type="entry name" value="Thioredoxin_ResA/DsbE_sf"/>
</dbReference>
<proteinExistence type="inferred from homology"/>
<keyword evidence="4" id="KW-1015">Disulfide bond</keyword>
<dbReference type="PROSITE" id="PS51352">
    <property type="entry name" value="THIOREDOXIN_2"/>
    <property type="match status" value="1"/>
</dbReference>
<comment type="caution">
    <text evidence="7">The sequence shown here is derived from an EMBL/GenBank/DDBJ whole genome shotgun (WGS) entry which is preliminary data.</text>
</comment>
<dbReference type="SUPFAM" id="SSF52833">
    <property type="entry name" value="Thioredoxin-like"/>
    <property type="match status" value="1"/>
</dbReference>
<comment type="similarity">
    <text evidence="2">Belongs to the thioredoxin family. DsbE subfamily.</text>
</comment>
<accession>A0ABW5TYU8</accession>
<keyword evidence="8" id="KW-1185">Reference proteome</keyword>
<evidence type="ECO:0000313" key="7">
    <source>
        <dbReference type="EMBL" id="MFD2738842.1"/>
    </source>
</evidence>
<dbReference type="Pfam" id="PF08534">
    <property type="entry name" value="Redoxin"/>
    <property type="match status" value="1"/>
</dbReference>
<dbReference type="InterPro" id="IPR017937">
    <property type="entry name" value="Thioredoxin_CS"/>
</dbReference>
<dbReference type="RefSeq" id="WP_386371943.1">
    <property type="nucleotide sequence ID" value="NZ_JBHUMP010000003.1"/>
</dbReference>
<reference evidence="8" key="1">
    <citation type="journal article" date="2019" name="Int. J. Syst. Evol. Microbiol.">
        <title>The Global Catalogue of Microorganisms (GCM) 10K type strain sequencing project: providing services to taxonomists for standard genome sequencing and annotation.</title>
        <authorList>
            <consortium name="The Broad Institute Genomics Platform"/>
            <consortium name="The Broad Institute Genome Sequencing Center for Infectious Disease"/>
            <person name="Wu L."/>
            <person name="Ma J."/>
        </authorList>
    </citation>
    <scope>NUCLEOTIDE SEQUENCE [LARGE SCALE GENOMIC DNA]</scope>
    <source>
        <strain evidence="8">TISTR 2562</strain>
    </source>
</reference>
<dbReference type="NCBIfam" id="TIGR00385">
    <property type="entry name" value="dsbE"/>
    <property type="match status" value="1"/>
</dbReference>
<keyword evidence="5" id="KW-0676">Redox-active center</keyword>
<keyword evidence="3" id="KW-0201">Cytochrome c-type biogenesis</keyword>
<dbReference type="PANTHER" id="PTHR42852">
    <property type="entry name" value="THIOL:DISULFIDE INTERCHANGE PROTEIN DSBE"/>
    <property type="match status" value="1"/>
</dbReference>
<dbReference type="PANTHER" id="PTHR42852:SF6">
    <property type="entry name" value="THIOL:DISULFIDE INTERCHANGE PROTEIN DSBE"/>
    <property type="match status" value="1"/>
</dbReference>
<organism evidence="7 8">
    <name type="scientific">Sulfitobacter aestuarii</name>
    <dbReference type="NCBI Taxonomy" id="2161676"/>
    <lineage>
        <taxon>Bacteria</taxon>
        <taxon>Pseudomonadati</taxon>
        <taxon>Pseudomonadota</taxon>
        <taxon>Alphaproteobacteria</taxon>
        <taxon>Rhodobacterales</taxon>
        <taxon>Roseobacteraceae</taxon>
        <taxon>Sulfitobacter</taxon>
    </lineage>
</organism>
<evidence type="ECO:0000313" key="8">
    <source>
        <dbReference type="Proteomes" id="UP001597474"/>
    </source>
</evidence>
<dbReference type="InterPro" id="IPR004799">
    <property type="entry name" value="Periplasmic_diS_OxRdtase_DsbE"/>
</dbReference>